<keyword evidence="5" id="KW-0808">Transferase</keyword>
<keyword evidence="3 5" id="KW-0067">ATP-binding</keyword>
<protein>
    <recommendedName>
        <fullName evidence="5 6">Dephospho-CoA kinase</fullName>
        <ecNumber evidence="5 6">2.7.1.24</ecNumber>
    </recommendedName>
    <alternativeName>
        <fullName evidence="5">Dephosphocoenzyme A kinase</fullName>
    </alternativeName>
</protein>
<accession>A0A420W677</accession>
<dbReference type="CDD" id="cd02022">
    <property type="entry name" value="DPCK"/>
    <property type="match status" value="1"/>
</dbReference>
<comment type="similarity">
    <text evidence="1 5">Belongs to the CoaE family.</text>
</comment>
<evidence type="ECO:0000256" key="6">
    <source>
        <dbReference type="NCBIfam" id="TIGR00152"/>
    </source>
</evidence>
<dbReference type="PANTHER" id="PTHR10695">
    <property type="entry name" value="DEPHOSPHO-COA KINASE-RELATED"/>
    <property type="match status" value="1"/>
</dbReference>
<reference evidence="7 8" key="1">
    <citation type="submission" date="2018-10" db="EMBL/GenBank/DDBJ databases">
        <title>Genomic Encyclopedia of Type Strains, Phase IV (KMG-IV): sequencing the most valuable type-strain genomes for metagenomic binning, comparative biology and taxonomic classification.</title>
        <authorList>
            <person name="Goeker M."/>
        </authorList>
    </citation>
    <scope>NUCLEOTIDE SEQUENCE [LARGE SCALE GENOMIC DNA]</scope>
    <source>
        <strain evidence="7 8">DSM 15521</strain>
    </source>
</reference>
<dbReference type="GO" id="GO:0004140">
    <property type="term" value="F:dephospho-CoA kinase activity"/>
    <property type="evidence" value="ECO:0007669"/>
    <property type="project" value="UniProtKB-UniRule"/>
</dbReference>
<evidence type="ECO:0000313" key="7">
    <source>
        <dbReference type="EMBL" id="RKQ61612.1"/>
    </source>
</evidence>
<name>A0A420W677_9BACT</name>
<evidence type="ECO:0000256" key="2">
    <source>
        <dbReference type="ARBA" id="ARBA00022741"/>
    </source>
</evidence>
<dbReference type="HAMAP" id="MF_00376">
    <property type="entry name" value="Dephospho_CoA_kinase"/>
    <property type="match status" value="1"/>
</dbReference>
<dbReference type="UniPathway" id="UPA00241">
    <property type="reaction ID" value="UER00356"/>
</dbReference>
<dbReference type="AlphaFoldDB" id="A0A420W677"/>
<dbReference type="InterPro" id="IPR027417">
    <property type="entry name" value="P-loop_NTPase"/>
</dbReference>
<keyword evidence="8" id="KW-1185">Reference proteome</keyword>
<sequence>MLVGITGNIGSGKSTLSKFISLRGYPVYSADDFGKEVLKKGGKAYPLVVKAFGSEILKNNGEIDTRKLGSIVFSDQKKLKLLTSITHPLIKERILRVKEEFSGKLAFVEAAVMVEYGWTYLFDKVVLVFAYKGQRLLRAARRFGLKEALRRDSLQLPYSEKLKYSNFFICNTRDLLHLKEQVDYLLAELEESCLG</sequence>
<evidence type="ECO:0000256" key="4">
    <source>
        <dbReference type="ARBA" id="ARBA00022993"/>
    </source>
</evidence>
<comment type="caution">
    <text evidence="7">The sequence shown here is derived from an EMBL/GenBank/DDBJ whole genome shotgun (WGS) entry which is preliminary data.</text>
</comment>
<dbReference type="InterPro" id="IPR001977">
    <property type="entry name" value="Depp_CoAkinase"/>
</dbReference>
<dbReference type="GO" id="GO:0005737">
    <property type="term" value="C:cytoplasm"/>
    <property type="evidence" value="ECO:0007669"/>
    <property type="project" value="UniProtKB-SubCell"/>
</dbReference>
<dbReference type="EMBL" id="RBIE01000002">
    <property type="protein sequence ID" value="RKQ61612.1"/>
    <property type="molecule type" value="Genomic_DNA"/>
</dbReference>
<keyword evidence="4 5" id="KW-0173">Coenzyme A biosynthesis</keyword>
<keyword evidence="5 7" id="KW-0418">Kinase</keyword>
<dbReference type="SUPFAM" id="SSF52540">
    <property type="entry name" value="P-loop containing nucleoside triphosphate hydrolases"/>
    <property type="match status" value="1"/>
</dbReference>
<dbReference type="GO" id="GO:0005524">
    <property type="term" value="F:ATP binding"/>
    <property type="evidence" value="ECO:0007669"/>
    <property type="project" value="UniProtKB-UniRule"/>
</dbReference>
<gene>
    <name evidence="5" type="primary">coaE</name>
    <name evidence="7" type="ORF">C7457_1048</name>
</gene>
<evidence type="ECO:0000256" key="3">
    <source>
        <dbReference type="ARBA" id="ARBA00022840"/>
    </source>
</evidence>
<evidence type="ECO:0000256" key="5">
    <source>
        <dbReference type="HAMAP-Rule" id="MF_00376"/>
    </source>
</evidence>
<dbReference type="EC" id="2.7.1.24" evidence="5 6"/>
<comment type="catalytic activity">
    <reaction evidence="5">
        <text>3'-dephospho-CoA + ATP = ADP + CoA + H(+)</text>
        <dbReference type="Rhea" id="RHEA:18245"/>
        <dbReference type="ChEBI" id="CHEBI:15378"/>
        <dbReference type="ChEBI" id="CHEBI:30616"/>
        <dbReference type="ChEBI" id="CHEBI:57287"/>
        <dbReference type="ChEBI" id="CHEBI:57328"/>
        <dbReference type="ChEBI" id="CHEBI:456216"/>
        <dbReference type="EC" id="2.7.1.24"/>
    </reaction>
</comment>
<feature type="binding site" evidence="5">
    <location>
        <begin position="10"/>
        <end position="15"/>
    </location>
    <ligand>
        <name>ATP</name>
        <dbReference type="ChEBI" id="CHEBI:30616"/>
    </ligand>
</feature>
<comment type="subcellular location">
    <subcellularLocation>
        <location evidence="5">Cytoplasm</location>
    </subcellularLocation>
</comment>
<keyword evidence="5" id="KW-0963">Cytoplasm</keyword>
<organism evidence="7 8">
    <name type="scientific">Thermovibrio guaymasensis</name>
    <dbReference type="NCBI Taxonomy" id="240167"/>
    <lineage>
        <taxon>Bacteria</taxon>
        <taxon>Pseudomonadati</taxon>
        <taxon>Aquificota</taxon>
        <taxon>Aquificia</taxon>
        <taxon>Desulfurobacteriales</taxon>
        <taxon>Desulfurobacteriaceae</taxon>
        <taxon>Thermovibrio</taxon>
    </lineage>
</organism>
<dbReference type="GO" id="GO:0015937">
    <property type="term" value="P:coenzyme A biosynthetic process"/>
    <property type="evidence" value="ECO:0007669"/>
    <property type="project" value="UniProtKB-UniRule"/>
</dbReference>
<keyword evidence="2 5" id="KW-0547">Nucleotide-binding</keyword>
<comment type="function">
    <text evidence="5">Catalyzes the phosphorylation of the 3'-hydroxyl group of dephosphocoenzyme A to form coenzyme A.</text>
</comment>
<evidence type="ECO:0000256" key="1">
    <source>
        <dbReference type="ARBA" id="ARBA00009018"/>
    </source>
</evidence>
<dbReference type="Proteomes" id="UP000280881">
    <property type="component" value="Unassembled WGS sequence"/>
</dbReference>
<comment type="pathway">
    <text evidence="5">Cofactor biosynthesis; coenzyme A biosynthesis; CoA from (R)-pantothenate: step 5/5.</text>
</comment>
<dbReference type="PANTHER" id="PTHR10695:SF46">
    <property type="entry name" value="BIFUNCTIONAL COENZYME A SYNTHASE-RELATED"/>
    <property type="match status" value="1"/>
</dbReference>
<dbReference type="PROSITE" id="PS51219">
    <property type="entry name" value="DPCK"/>
    <property type="match status" value="1"/>
</dbReference>
<dbReference type="Pfam" id="PF01121">
    <property type="entry name" value="CoaE"/>
    <property type="match status" value="1"/>
</dbReference>
<proteinExistence type="inferred from homology"/>
<evidence type="ECO:0000313" key="8">
    <source>
        <dbReference type="Proteomes" id="UP000280881"/>
    </source>
</evidence>
<dbReference type="OrthoDB" id="9812943at2"/>
<dbReference type="Gene3D" id="3.40.50.300">
    <property type="entry name" value="P-loop containing nucleotide triphosphate hydrolases"/>
    <property type="match status" value="1"/>
</dbReference>
<dbReference type="NCBIfam" id="TIGR00152">
    <property type="entry name" value="dephospho-CoA kinase"/>
    <property type="match status" value="1"/>
</dbReference>